<dbReference type="SMART" id="SM00173">
    <property type="entry name" value="RAS"/>
    <property type="match status" value="1"/>
</dbReference>
<gene>
    <name evidence="2" type="ORF">BN9_071170</name>
</gene>
<keyword evidence="3" id="KW-1185">Reference proteome</keyword>
<dbReference type="NCBIfam" id="TIGR00231">
    <property type="entry name" value="small_GTP"/>
    <property type="match status" value="1"/>
</dbReference>
<organism evidence="2 3">
    <name type="scientific">Albugo candida</name>
    <dbReference type="NCBI Taxonomy" id="65357"/>
    <lineage>
        <taxon>Eukaryota</taxon>
        <taxon>Sar</taxon>
        <taxon>Stramenopiles</taxon>
        <taxon>Oomycota</taxon>
        <taxon>Peronosporomycetes</taxon>
        <taxon>Albuginales</taxon>
        <taxon>Albuginaceae</taxon>
        <taxon>Albugo</taxon>
    </lineage>
</organism>
<dbReference type="InterPro" id="IPR005225">
    <property type="entry name" value="Small_GTP-bd"/>
</dbReference>
<dbReference type="OrthoDB" id="265044at2759"/>
<dbReference type="SUPFAM" id="SSF52540">
    <property type="entry name" value="P-loop containing nucleoside triphosphate hydrolases"/>
    <property type="match status" value="1"/>
</dbReference>
<dbReference type="FunFam" id="3.40.50.300:FF:001447">
    <property type="entry name" value="Ras-related protein Rab-1B"/>
    <property type="match status" value="1"/>
</dbReference>
<dbReference type="GO" id="GO:0003924">
    <property type="term" value="F:GTPase activity"/>
    <property type="evidence" value="ECO:0007669"/>
    <property type="project" value="InterPro"/>
</dbReference>
<keyword evidence="1" id="KW-0547">Nucleotide-binding</keyword>
<dbReference type="Proteomes" id="UP000053237">
    <property type="component" value="Unassembled WGS sequence"/>
</dbReference>
<dbReference type="InterPro" id="IPR001806">
    <property type="entry name" value="Small_GTPase"/>
</dbReference>
<dbReference type="EMBL" id="CAIX01000119">
    <property type="protein sequence ID" value="CCI46188.1"/>
    <property type="molecule type" value="Genomic_DNA"/>
</dbReference>
<dbReference type="PANTHER" id="PTHR47978">
    <property type="match status" value="1"/>
</dbReference>
<comment type="caution">
    <text evidence="2">The sequence shown here is derived from an EMBL/GenBank/DDBJ whole genome shotgun (WGS) entry which is preliminary data.</text>
</comment>
<evidence type="ECO:0000313" key="3">
    <source>
        <dbReference type="Proteomes" id="UP000053237"/>
    </source>
</evidence>
<dbReference type="PROSITE" id="PS51419">
    <property type="entry name" value="RAB"/>
    <property type="match status" value="1"/>
</dbReference>
<dbReference type="Pfam" id="PF00071">
    <property type="entry name" value="Ras"/>
    <property type="match status" value="1"/>
</dbReference>
<dbReference type="InterPro" id="IPR027417">
    <property type="entry name" value="P-loop_NTPase"/>
</dbReference>
<dbReference type="STRING" id="65357.A0A024GIM1"/>
<dbReference type="InParanoid" id="A0A024GIM1"/>
<dbReference type="SMART" id="SM00175">
    <property type="entry name" value="RAB"/>
    <property type="match status" value="1"/>
</dbReference>
<evidence type="ECO:0000313" key="2">
    <source>
        <dbReference type="EMBL" id="CCI46188.1"/>
    </source>
</evidence>
<reference evidence="2 3" key="1">
    <citation type="submission" date="2012-05" db="EMBL/GenBank/DDBJ databases">
        <title>Recombination and specialization in a pathogen metapopulation.</title>
        <authorList>
            <person name="Gardiner A."/>
            <person name="Kemen E."/>
            <person name="Schultz-Larsen T."/>
            <person name="MacLean D."/>
            <person name="Van Oosterhout C."/>
            <person name="Jones J.D.G."/>
        </authorList>
    </citation>
    <scope>NUCLEOTIDE SEQUENCE [LARGE SCALE GENOMIC DNA]</scope>
    <source>
        <strain evidence="2 3">Ac Nc2</strain>
    </source>
</reference>
<dbReference type="SMART" id="SM00174">
    <property type="entry name" value="RHO"/>
    <property type="match status" value="1"/>
</dbReference>
<accession>A0A024GIM1</accession>
<dbReference type="AlphaFoldDB" id="A0A024GIM1"/>
<dbReference type="Gene3D" id="3.40.50.300">
    <property type="entry name" value="P-loop containing nucleotide triphosphate hydrolases"/>
    <property type="match status" value="1"/>
</dbReference>
<dbReference type="CDD" id="cd00154">
    <property type="entry name" value="Rab"/>
    <property type="match status" value="1"/>
</dbReference>
<name>A0A024GIM1_9STRA</name>
<dbReference type="PRINTS" id="PR00449">
    <property type="entry name" value="RASTRNSFRMNG"/>
</dbReference>
<proteinExistence type="predicted"/>
<evidence type="ECO:0000256" key="1">
    <source>
        <dbReference type="ARBA" id="ARBA00022741"/>
    </source>
</evidence>
<protein>
    <submittedName>
        <fullName evidence="2">Uncharacterized protein</fullName>
    </submittedName>
</protein>
<dbReference type="GO" id="GO:0005525">
    <property type="term" value="F:GTP binding"/>
    <property type="evidence" value="ECO:0007669"/>
    <property type="project" value="InterPro"/>
</dbReference>
<sequence>MSAVRSMETIHRSTTVLRCKVGIIGDAAAGKTALVQVYKSGGQEFPKNYLMTIDAELSVRSVRIPNTNVIVELFLIDCPGQSIFNQREFGATNYRGASMAMIVFDISNKESYKSISKWLQVIKDASEKHNMSAVLVGTKADLRRPNAPDSVAASDAQEWAKASEMEYFEVSAHQNTGVEAPFLHIAEWFYQKYQKAVEGA</sequence>